<protein>
    <submittedName>
        <fullName evidence="1">Uncharacterized protein</fullName>
    </submittedName>
</protein>
<dbReference type="OrthoDB" id="2439465at2759"/>
<dbReference type="AlphaFoldDB" id="A0A8H4EFF4"/>
<dbReference type="Proteomes" id="UP000439903">
    <property type="component" value="Unassembled WGS sequence"/>
</dbReference>
<comment type="caution">
    <text evidence="1">The sequence shown here is derived from an EMBL/GenBank/DDBJ whole genome shotgun (WGS) entry which is preliminary data.</text>
</comment>
<accession>A0A8H4EFF4</accession>
<sequence>MARANKTIMGFLKYDSLLTESTKTIQDFLWSEGGETESFKKMTTRMIHTSTKDTEEAVIQKQEKRNELIFNID</sequence>
<organism evidence="1 2">
    <name type="scientific">Gigaspora margarita</name>
    <dbReference type="NCBI Taxonomy" id="4874"/>
    <lineage>
        <taxon>Eukaryota</taxon>
        <taxon>Fungi</taxon>
        <taxon>Fungi incertae sedis</taxon>
        <taxon>Mucoromycota</taxon>
        <taxon>Glomeromycotina</taxon>
        <taxon>Glomeromycetes</taxon>
        <taxon>Diversisporales</taxon>
        <taxon>Gigasporaceae</taxon>
        <taxon>Gigaspora</taxon>
    </lineage>
</organism>
<evidence type="ECO:0000313" key="2">
    <source>
        <dbReference type="Proteomes" id="UP000439903"/>
    </source>
</evidence>
<reference evidence="1 2" key="1">
    <citation type="journal article" date="2019" name="Environ. Microbiol.">
        <title>At the nexus of three kingdoms: the genome of the mycorrhizal fungus Gigaspora margarita provides insights into plant, endobacterial and fungal interactions.</title>
        <authorList>
            <person name="Venice F."/>
            <person name="Ghignone S."/>
            <person name="Salvioli di Fossalunga A."/>
            <person name="Amselem J."/>
            <person name="Novero M."/>
            <person name="Xianan X."/>
            <person name="Sedzielewska Toro K."/>
            <person name="Morin E."/>
            <person name="Lipzen A."/>
            <person name="Grigoriev I.V."/>
            <person name="Henrissat B."/>
            <person name="Martin F.M."/>
            <person name="Bonfante P."/>
        </authorList>
    </citation>
    <scope>NUCLEOTIDE SEQUENCE [LARGE SCALE GENOMIC DNA]</scope>
    <source>
        <strain evidence="1 2">BEG34</strain>
    </source>
</reference>
<dbReference type="EMBL" id="WTPW01000816">
    <property type="protein sequence ID" value="KAF0477678.1"/>
    <property type="molecule type" value="Genomic_DNA"/>
</dbReference>
<evidence type="ECO:0000313" key="1">
    <source>
        <dbReference type="EMBL" id="KAF0477678.1"/>
    </source>
</evidence>
<keyword evidence="2" id="KW-1185">Reference proteome</keyword>
<gene>
    <name evidence="1" type="ORF">F8M41_024236</name>
</gene>
<name>A0A8H4EFF4_GIGMA</name>
<proteinExistence type="predicted"/>